<dbReference type="InterPro" id="IPR027417">
    <property type="entry name" value="P-loop_NTPase"/>
</dbReference>
<name>A0A255HBV9_9ACTN</name>
<dbReference type="RefSeq" id="WP_094362332.1">
    <property type="nucleotide sequence ID" value="NZ_NMVQ01000001.1"/>
</dbReference>
<keyword evidence="2" id="KW-0234">DNA repair</keyword>
<dbReference type="Pfam" id="PF13555">
    <property type="entry name" value="AAA_29"/>
    <property type="match status" value="1"/>
</dbReference>
<feature type="region of interest" description="Disordered" evidence="5">
    <location>
        <begin position="1094"/>
        <end position="1114"/>
    </location>
</feature>
<evidence type="ECO:0000313" key="8">
    <source>
        <dbReference type="Proteomes" id="UP000216311"/>
    </source>
</evidence>
<evidence type="ECO:0000256" key="3">
    <source>
        <dbReference type="ARBA" id="ARBA00023236"/>
    </source>
</evidence>
<dbReference type="AlphaFoldDB" id="A0A255HBV9"/>
<evidence type="ECO:0000256" key="4">
    <source>
        <dbReference type="SAM" id="Coils"/>
    </source>
</evidence>
<organism evidence="7 8">
    <name type="scientific">Enemella dayhoffiae</name>
    <dbReference type="NCBI Taxonomy" id="2016507"/>
    <lineage>
        <taxon>Bacteria</taxon>
        <taxon>Bacillati</taxon>
        <taxon>Actinomycetota</taxon>
        <taxon>Actinomycetes</taxon>
        <taxon>Propionibacteriales</taxon>
        <taxon>Propionibacteriaceae</taxon>
        <taxon>Enemella</taxon>
    </lineage>
</organism>
<comment type="caution">
    <text evidence="7">The sequence shown here is derived from an EMBL/GenBank/DDBJ whole genome shotgun (WGS) entry which is preliminary data.</text>
</comment>
<dbReference type="PANTHER" id="PTHR32182">
    <property type="entry name" value="DNA REPLICATION AND REPAIR PROTEIN RECF"/>
    <property type="match status" value="1"/>
</dbReference>
<feature type="domain" description="AAA+ ATPase" evidence="6">
    <location>
        <begin position="28"/>
        <end position="292"/>
    </location>
</feature>
<protein>
    <recommendedName>
        <fullName evidence="6">AAA+ ATPase domain-containing protein</fullName>
    </recommendedName>
</protein>
<keyword evidence="1" id="KW-0227">DNA damage</keyword>
<dbReference type="SMART" id="SM00382">
    <property type="entry name" value="AAA"/>
    <property type="match status" value="1"/>
</dbReference>
<dbReference type="GO" id="GO:0000731">
    <property type="term" value="P:DNA synthesis involved in DNA repair"/>
    <property type="evidence" value="ECO:0007669"/>
    <property type="project" value="TreeGrafter"/>
</dbReference>
<proteinExistence type="predicted"/>
<evidence type="ECO:0000313" key="7">
    <source>
        <dbReference type="EMBL" id="OYO25125.1"/>
    </source>
</evidence>
<evidence type="ECO:0000256" key="5">
    <source>
        <dbReference type="SAM" id="MobiDB-lite"/>
    </source>
</evidence>
<sequence>MSLPQHHLVRIQLANWGTFHGYHDLPVPNRGLLITGDSGTGKSTLLDAMATLLVPPRWSAFNAAANQGGAGDRSRTLATYVRGAHGRGTDEATGQVTVNHLRGAEATWSGVALTYAHADGRVTTLVQLFHLARHKNQATDVSRLFLLCEEAVNLDELAAYAENGLTPRRIAADHPAWHHTSTYSVFSSRMQRRLGIGGEQALRLLHKTQSAKNLDNLNQLLRDFMLDEPVTFKQAADAVDQFVELSRAHASVVDARQQVACLFPLREHAATHAQADAALTRLDHQAVHLATHVLDLRVRLRDRDLATWRTAARATAQELAEANERARLAQEHRDACAAAVAGIAGDLPALEQVVQARSGALESVRREWDRLSRLATRARLSVPDTAAGYAGWQDDLRRSRAQLDLTEAGRELSVAVSQRSQIAAQEHDLQRELQLLNQQGSNLGAALLQVRAQLCDALGVPTDRLRFAGELIDVSEAYAGWQGAIERVLRPLAQTLLVPHDLYRPLAAEVDATWLRTRLVYARLTATRRDRDLPDPSAASLLHRIEVADGEQQAWLRLRLAEAYDYDCVDSVDEFATSSRAVTAAGQIKHGASRHEKDDRFRIDDRTRWILGSTTTAKKEALEAALAATRAELQTADATMMRAQTERDELRDRAGLIDDILEVNWSSVDVASAERAFDQARRAVDDRRRNNSELSRATAQLDRATGDLASALDATRRCHTAHSRAEQRVAEGEQEQTRWRADLAEREPVPEAVTESLAADWGLADAADDLDAAARRAGDGIGERRLAEQERRARAANLSGKVMQAYKFRWAERTGDLAPEMAYADEFLTRLTELEEDGLPQFEERFFDMLQTQSRNNVGQLARQLRTARREIRTRIEPINESLLRSQFAPGRFLQVKVVDRILPVVADFLTELTAITTDSLADLQTLPDQAEGRHAAEERFDRMKALLDRLASQDSADVLWRRQVLDTRQHVEFVARVVDTDGRETDVFTDSGGLSGGERQKLVTFCLVAALRYQLARDGAAWPEYALVVLDEAFDKTDPSFTRAGLEVFREFGFQLLLATPMKMLQTLEDHVGGAAVVSMDAGHHSRLSVLTFDEGESEQEPKGTGPAQDSLL</sequence>
<accession>A0A255HBV9</accession>
<feature type="coiled-coil region" evidence="4">
    <location>
        <begin position="619"/>
        <end position="653"/>
    </location>
</feature>
<keyword evidence="4" id="KW-0175">Coiled coil</keyword>
<dbReference type="Gene3D" id="3.40.1140.10">
    <property type="match status" value="1"/>
</dbReference>
<dbReference type="GO" id="GO:0006302">
    <property type="term" value="P:double-strand break repair"/>
    <property type="evidence" value="ECO:0007669"/>
    <property type="project" value="TreeGrafter"/>
</dbReference>
<evidence type="ECO:0000256" key="2">
    <source>
        <dbReference type="ARBA" id="ARBA00023204"/>
    </source>
</evidence>
<dbReference type="EMBL" id="NMVQ01000001">
    <property type="protein sequence ID" value="OYO25125.1"/>
    <property type="molecule type" value="Genomic_DNA"/>
</dbReference>
<reference evidence="7 8" key="1">
    <citation type="submission" date="2017-07" db="EMBL/GenBank/DDBJ databases">
        <title>Draft whole genome sequences of clinical Proprionibacteriaceae strains.</title>
        <authorList>
            <person name="Bernier A.-M."/>
            <person name="Bernard K."/>
            <person name="Domingo M.-C."/>
        </authorList>
    </citation>
    <scope>NUCLEOTIDE SEQUENCE [LARGE SCALE GENOMIC DNA]</scope>
    <source>
        <strain evidence="7 8">NML 130396</strain>
    </source>
</reference>
<dbReference type="Pfam" id="PF13558">
    <property type="entry name" value="SbcC_Walker_B"/>
    <property type="match status" value="1"/>
</dbReference>
<keyword evidence="8" id="KW-1185">Reference proteome</keyword>
<dbReference type="SUPFAM" id="SSF52540">
    <property type="entry name" value="P-loop containing nucleoside triphosphate hydrolases"/>
    <property type="match status" value="1"/>
</dbReference>
<dbReference type="OrthoDB" id="174137at2"/>
<gene>
    <name evidence="7" type="ORF">CGZ93_01315</name>
</gene>
<evidence type="ECO:0000256" key="1">
    <source>
        <dbReference type="ARBA" id="ARBA00022763"/>
    </source>
</evidence>
<dbReference type="GO" id="GO:0009432">
    <property type="term" value="P:SOS response"/>
    <property type="evidence" value="ECO:0007669"/>
    <property type="project" value="UniProtKB-KW"/>
</dbReference>
<dbReference type="PANTHER" id="PTHR32182:SF0">
    <property type="entry name" value="DNA REPLICATION AND REPAIR PROTEIN RECF"/>
    <property type="match status" value="1"/>
</dbReference>
<keyword evidence="3" id="KW-0742">SOS response</keyword>
<dbReference type="PROSITE" id="PS00675">
    <property type="entry name" value="SIGMA54_INTERACT_1"/>
    <property type="match status" value="1"/>
</dbReference>
<dbReference type="InterPro" id="IPR025662">
    <property type="entry name" value="Sigma_54_int_dom_ATP-bd_1"/>
</dbReference>
<evidence type="ECO:0000259" key="6">
    <source>
        <dbReference type="SMART" id="SM00382"/>
    </source>
</evidence>
<dbReference type="Proteomes" id="UP000216311">
    <property type="component" value="Unassembled WGS sequence"/>
</dbReference>
<dbReference type="InterPro" id="IPR003593">
    <property type="entry name" value="AAA+_ATPase"/>
</dbReference>